<dbReference type="InterPro" id="IPR001633">
    <property type="entry name" value="EAL_dom"/>
</dbReference>
<evidence type="ECO:0000259" key="3">
    <source>
        <dbReference type="PROSITE" id="PS50883"/>
    </source>
</evidence>
<dbReference type="GO" id="GO:0000160">
    <property type="term" value="P:phosphorelay signal transduction system"/>
    <property type="evidence" value="ECO:0007669"/>
    <property type="project" value="InterPro"/>
</dbReference>
<organism evidence="4 5">
    <name type="scientific">Burkholderia gladioli</name>
    <name type="common">Pseudomonas marginata</name>
    <name type="synonym">Phytomonas marginata</name>
    <dbReference type="NCBI Taxonomy" id="28095"/>
    <lineage>
        <taxon>Bacteria</taxon>
        <taxon>Pseudomonadati</taxon>
        <taxon>Pseudomonadota</taxon>
        <taxon>Betaproteobacteria</taxon>
        <taxon>Burkholderiales</taxon>
        <taxon>Burkholderiaceae</taxon>
        <taxon>Burkholderia</taxon>
    </lineage>
</organism>
<dbReference type="CDD" id="cd01948">
    <property type="entry name" value="EAL"/>
    <property type="match status" value="1"/>
</dbReference>
<dbReference type="SUPFAM" id="SSF52172">
    <property type="entry name" value="CheY-like"/>
    <property type="match status" value="1"/>
</dbReference>
<reference evidence="5" key="1">
    <citation type="submission" date="2017-09" db="EMBL/GenBank/DDBJ databases">
        <title>FDA dAtabase for Regulatory Grade micrObial Sequences (FDA-ARGOS): Supporting development and validation of Infectious Disease Dx tests.</title>
        <authorList>
            <person name="Minogue T."/>
            <person name="Wolcott M."/>
            <person name="Wasieloski L."/>
            <person name="Aguilar W."/>
            <person name="Moore D."/>
            <person name="Tallon L."/>
            <person name="Sadzewicz L."/>
            <person name="Ott S."/>
            <person name="Zhao X."/>
            <person name="Nagaraj S."/>
            <person name="Vavikolanu K."/>
            <person name="Aluvathingal J."/>
            <person name="Nadendla S."/>
            <person name="Sichtig H."/>
        </authorList>
    </citation>
    <scope>NUCLEOTIDE SEQUENCE [LARGE SCALE GENOMIC DNA]</scope>
    <source>
        <strain evidence="5">FDAARGOS_390</strain>
    </source>
</reference>
<dbReference type="PANTHER" id="PTHR33121">
    <property type="entry name" value="CYCLIC DI-GMP PHOSPHODIESTERASE PDEF"/>
    <property type="match status" value="1"/>
</dbReference>
<name>A0A2A7SBB8_BURGA</name>
<dbReference type="GO" id="GO:0071111">
    <property type="term" value="F:cyclic-guanylate-specific phosphodiesterase activity"/>
    <property type="evidence" value="ECO:0007669"/>
    <property type="project" value="InterPro"/>
</dbReference>
<dbReference type="Pfam" id="PF00563">
    <property type="entry name" value="EAL"/>
    <property type="match status" value="1"/>
</dbReference>
<evidence type="ECO:0000313" key="5">
    <source>
        <dbReference type="Proteomes" id="UP000220629"/>
    </source>
</evidence>
<dbReference type="Gene3D" id="3.40.50.2300">
    <property type="match status" value="1"/>
</dbReference>
<evidence type="ECO:0008006" key="6">
    <source>
        <dbReference type="Google" id="ProtNLM"/>
    </source>
</evidence>
<comment type="caution">
    <text evidence="4">The sequence shown here is derived from an EMBL/GenBank/DDBJ whole genome shotgun (WGS) entry which is preliminary data.</text>
</comment>
<feature type="domain" description="Response regulatory" evidence="2">
    <location>
        <begin position="11"/>
        <end position="130"/>
    </location>
</feature>
<evidence type="ECO:0000256" key="1">
    <source>
        <dbReference type="PROSITE-ProRule" id="PRU00169"/>
    </source>
</evidence>
<gene>
    <name evidence="4" type="ORF">CRM94_01010</name>
</gene>
<dbReference type="EMBL" id="PDDY01000001">
    <property type="protein sequence ID" value="PEH40856.1"/>
    <property type="molecule type" value="Genomic_DNA"/>
</dbReference>
<feature type="modified residue" description="4-aspartylphosphate" evidence="1">
    <location>
        <position position="60"/>
    </location>
</feature>
<dbReference type="PROSITE" id="PS50883">
    <property type="entry name" value="EAL"/>
    <property type="match status" value="1"/>
</dbReference>
<accession>A0A2A7SBB8</accession>
<keyword evidence="1" id="KW-0597">Phosphoprotein</keyword>
<dbReference type="Pfam" id="PF00072">
    <property type="entry name" value="Response_reg"/>
    <property type="match status" value="1"/>
</dbReference>
<dbReference type="RefSeq" id="WP_098151324.1">
    <property type="nucleotide sequence ID" value="NZ_CADEWP010000017.1"/>
</dbReference>
<evidence type="ECO:0000313" key="4">
    <source>
        <dbReference type="EMBL" id="PEH40856.1"/>
    </source>
</evidence>
<sequence>MAERFASVAGVTLVVDDDVVQRMTLQAMLRKLGRPCLTAASLREARAQLADARVTCVLLDLRLDGEAGLDLLSSFGGPSSACSLILMSGCDARTRAATVKLAQACGVRVAGSLGKPVREDELVAMLRASPTDAWSSSPKAAPCITAGDIRLALAAHHIKPQFQPKISLTTGLPVGVEALARWQCPLLGTVAPDVFVPAAEAAGETLALTELMLAESLAACARWRTCHPHLTVAVNVPPPVIGQALAATVTRLLRQHGLPPSSLVLEITENRLVSDSLETAGLLTRFRIEGVQLSIDDFGTGYSSLVSLLRIPFNEIKLDRLFVSNALSDPDADRILRAVIAMSEEMGLRCVAEGVDSVEIRDRLSRYGCGVGQGWLWSKAMSEDELLVWLDMFCSRTALPAQSVPCGQKS</sequence>
<dbReference type="SMART" id="SM00448">
    <property type="entry name" value="REC"/>
    <property type="match status" value="1"/>
</dbReference>
<dbReference type="InterPro" id="IPR035919">
    <property type="entry name" value="EAL_sf"/>
</dbReference>
<dbReference type="InterPro" id="IPR011006">
    <property type="entry name" value="CheY-like_superfamily"/>
</dbReference>
<dbReference type="PANTHER" id="PTHR33121:SF70">
    <property type="entry name" value="SIGNALING PROTEIN YKOW"/>
    <property type="match status" value="1"/>
</dbReference>
<dbReference type="AlphaFoldDB" id="A0A2A7SBB8"/>
<proteinExistence type="predicted"/>
<evidence type="ECO:0000259" key="2">
    <source>
        <dbReference type="PROSITE" id="PS50110"/>
    </source>
</evidence>
<dbReference type="InterPro" id="IPR001789">
    <property type="entry name" value="Sig_transdc_resp-reg_receiver"/>
</dbReference>
<dbReference type="PROSITE" id="PS50110">
    <property type="entry name" value="RESPONSE_REGULATORY"/>
    <property type="match status" value="1"/>
</dbReference>
<dbReference type="SMART" id="SM00052">
    <property type="entry name" value="EAL"/>
    <property type="match status" value="1"/>
</dbReference>
<protein>
    <recommendedName>
        <fullName evidence="6">Diguanylate phosphodiesterase</fullName>
    </recommendedName>
</protein>
<feature type="domain" description="EAL" evidence="3">
    <location>
        <begin position="142"/>
        <end position="394"/>
    </location>
</feature>
<dbReference type="Gene3D" id="3.20.20.450">
    <property type="entry name" value="EAL domain"/>
    <property type="match status" value="1"/>
</dbReference>
<dbReference type="Proteomes" id="UP000220629">
    <property type="component" value="Unassembled WGS sequence"/>
</dbReference>
<dbReference type="InterPro" id="IPR050706">
    <property type="entry name" value="Cyclic-di-GMP_PDE-like"/>
</dbReference>
<dbReference type="SUPFAM" id="SSF141868">
    <property type="entry name" value="EAL domain-like"/>
    <property type="match status" value="1"/>
</dbReference>